<comment type="caution">
    <text evidence="2">The sequence shown here is derived from an EMBL/GenBank/DDBJ whole genome shotgun (WGS) entry which is preliminary data.</text>
</comment>
<feature type="region of interest" description="Disordered" evidence="1">
    <location>
        <begin position="1"/>
        <end position="31"/>
    </location>
</feature>
<name>A0A0V1ACU3_9BILA</name>
<feature type="compositionally biased region" description="Polar residues" evidence="1">
    <location>
        <begin position="17"/>
        <end position="29"/>
    </location>
</feature>
<accession>A0A0V1ACU3</accession>
<keyword evidence="3" id="KW-1185">Reference proteome</keyword>
<evidence type="ECO:0000313" key="3">
    <source>
        <dbReference type="Proteomes" id="UP000054783"/>
    </source>
</evidence>
<dbReference type="AlphaFoldDB" id="A0A0V1ACU3"/>
<organism evidence="2 3">
    <name type="scientific">Trichinella patagoniensis</name>
    <dbReference type="NCBI Taxonomy" id="990121"/>
    <lineage>
        <taxon>Eukaryota</taxon>
        <taxon>Metazoa</taxon>
        <taxon>Ecdysozoa</taxon>
        <taxon>Nematoda</taxon>
        <taxon>Enoplea</taxon>
        <taxon>Dorylaimia</taxon>
        <taxon>Trichinellida</taxon>
        <taxon>Trichinellidae</taxon>
        <taxon>Trichinella</taxon>
    </lineage>
</organism>
<proteinExistence type="predicted"/>
<gene>
    <name evidence="2" type="ORF">T12_7908</name>
</gene>
<dbReference type="EMBL" id="JYDQ01000009">
    <property type="protein sequence ID" value="KRY22398.1"/>
    <property type="molecule type" value="Genomic_DNA"/>
</dbReference>
<evidence type="ECO:0000313" key="2">
    <source>
        <dbReference type="EMBL" id="KRY22398.1"/>
    </source>
</evidence>
<protein>
    <submittedName>
        <fullName evidence="2">Uncharacterized protein</fullName>
    </submittedName>
</protein>
<dbReference type="Proteomes" id="UP000054783">
    <property type="component" value="Unassembled WGS sequence"/>
</dbReference>
<reference evidence="2 3" key="1">
    <citation type="submission" date="2015-01" db="EMBL/GenBank/DDBJ databases">
        <title>Evolution of Trichinella species and genotypes.</title>
        <authorList>
            <person name="Korhonen P.K."/>
            <person name="Edoardo P."/>
            <person name="Giuseppe L.R."/>
            <person name="Gasser R.B."/>
        </authorList>
    </citation>
    <scope>NUCLEOTIDE SEQUENCE [LARGE SCALE GENOMIC DNA]</scope>
    <source>
        <strain evidence="2">ISS2496</strain>
    </source>
</reference>
<evidence type="ECO:0000256" key="1">
    <source>
        <dbReference type="SAM" id="MobiDB-lite"/>
    </source>
</evidence>
<sequence length="57" mass="6685">MEQEHEAAIDPVEPRILQTTTEENQSQPQVEDPKINIRLRRSRPCPHTYTVHCHLPD</sequence>